<evidence type="ECO:0000256" key="2">
    <source>
        <dbReference type="ARBA" id="ARBA00013184"/>
    </source>
</evidence>
<keyword evidence="16" id="KW-1185">Reference proteome</keyword>
<dbReference type="InterPro" id="IPR035898">
    <property type="entry name" value="TAZ_dom_sf"/>
</dbReference>
<feature type="domain" description="TAZ-type" evidence="14">
    <location>
        <begin position="82"/>
        <end position="172"/>
    </location>
</feature>
<dbReference type="InterPro" id="IPR000197">
    <property type="entry name" value="Znf_TAZ"/>
</dbReference>
<feature type="compositionally biased region" description="Basic and acidic residues" evidence="13">
    <location>
        <begin position="247"/>
        <end position="259"/>
    </location>
</feature>
<evidence type="ECO:0000256" key="9">
    <source>
        <dbReference type="ARBA" id="ARBA00023163"/>
    </source>
</evidence>
<evidence type="ECO:0000256" key="12">
    <source>
        <dbReference type="PROSITE-ProRule" id="PRU00203"/>
    </source>
</evidence>
<evidence type="ECO:0000256" key="5">
    <source>
        <dbReference type="ARBA" id="ARBA00022771"/>
    </source>
</evidence>
<keyword evidence="9" id="KW-0804">Transcription</keyword>
<feature type="compositionally biased region" description="Polar residues" evidence="13">
    <location>
        <begin position="45"/>
        <end position="62"/>
    </location>
</feature>
<protein>
    <recommendedName>
        <fullName evidence="2">histone acetyltransferase</fullName>
        <ecNumber evidence="2">2.3.1.48</ecNumber>
    </recommendedName>
</protein>
<dbReference type="EMBL" id="CAXLJM020000096">
    <property type="protein sequence ID" value="CAL8133055.1"/>
    <property type="molecule type" value="Genomic_DNA"/>
</dbReference>
<dbReference type="Gene3D" id="1.20.1020.10">
    <property type="entry name" value="TAZ domain"/>
    <property type="match status" value="1"/>
</dbReference>
<evidence type="ECO:0000259" key="14">
    <source>
        <dbReference type="PROSITE" id="PS50134"/>
    </source>
</evidence>
<dbReference type="SMART" id="SM00551">
    <property type="entry name" value="ZnF_TAZ"/>
    <property type="match status" value="1"/>
</dbReference>
<keyword evidence="6 12" id="KW-0862">Zinc</keyword>
<keyword evidence="10" id="KW-0539">Nucleus</keyword>
<proteinExistence type="predicted"/>
<evidence type="ECO:0000256" key="7">
    <source>
        <dbReference type="ARBA" id="ARBA00022853"/>
    </source>
</evidence>
<keyword evidence="5 12" id="KW-0863">Zinc-finger</keyword>
<comment type="catalytic activity">
    <reaction evidence="11">
        <text>L-lysyl-[protein] + acetyl-CoA = N(6)-acetyl-L-lysyl-[protein] + CoA + H(+)</text>
        <dbReference type="Rhea" id="RHEA:45948"/>
        <dbReference type="Rhea" id="RHEA-COMP:9752"/>
        <dbReference type="Rhea" id="RHEA-COMP:10731"/>
        <dbReference type="ChEBI" id="CHEBI:15378"/>
        <dbReference type="ChEBI" id="CHEBI:29969"/>
        <dbReference type="ChEBI" id="CHEBI:57287"/>
        <dbReference type="ChEBI" id="CHEBI:57288"/>
        <dbReference type="ChEBI" id="CHEBI:61930"/>
        <dbReference type="EC" id="2.3.1.48"/>
    </reaction>
</comment>
<dbReference type="InterPro" id="IPR013178">
    <property type="entry name" value="Histone_AcTrfase_Rtt109/CBP"/>
</dbReference>
<evidence type="ECO:0000256" key="4">
    <source>
        <dbReference type="ARBA" id="ARBA00022723"/>
    </source>
</evidence>
<evidence type="ECO:0000256" key="6">
    <source>
        <dbReference type="ARBA" id="ARBA00022833"/>
    </source>
</evidence>
<dbReference type="EC" id="2.3.1.48" evidence="2"/>
<evidence type="ECO:0000313" key="16">
    <source>
        <dbReference type="Proteomes" id="UP001642540"/>
    </source>
</evidence>
<comment type="caution">
    <text evidence="15">The sequence shown here is derived from an EMBL/GenBank/DDBJ whole genome shotgun (WGS) entry which is preliminary data.</text>
</comment>
<dbReference type="PANTHER" id="PTHR13808">
    <property type="entry name" value="CBP/P300-RELATED"/>
    <property type="match status" value="1"/>
</dbReference>
<evidence type="ECO:0000256" key="10">
    <source>
        <dbReference type="ARBA" id="ARBA00023242"/>
    </source>
</evidence>
<keyword evidence="4 12" id="KW-0479">Metal-binding</keyword>
<evidence type="ECO:0000256" key="3">
    <source>
        <dbReference type="ARBA" id="ARBA00022679"/>
    </source>
</evidence>
<feature type="compositionally biased region" description="Gly residues" evidence="13">
    <location>
        <begin position="231"/>
        <end position="241"/>
    </location>
</feature>
<dbReference type="Pfam" id="PF02135">
    <property type="entry name" value="zf-TAZ"/>
    <property type="match status" value="1"/>
</dbReference>
<dbReference type="PROSITE" id="PS50134">
    <property type="entry name" value="ZF_TAZ"/>
    <property type="match status" value="1"/>
</dbReference>
<feature type="region of interest" description="Disordered" evidence="13">
    <location>
        <begin position="231"/>
        <end position="259"/>
    </location>
</feature>
<sequence>MKDNSKPAGKVALVDTKPISIPIISPSAITTGAEKVMAIGRSQNPSQIDVETQNQPNSMVSRGTQTGGGEGEAQPGVVTEDLQEKRRLIRKQLAVLLHAVLCRVRDELIGNTGESARPCPTAFCGLMKNVLNHLRTCDARLNCPHPHCASSRQILNHWKQCSQVDCPVCSSLRRVVPGYLNTVVSNPRWRDEIMTRFQWLIRFIGPINMRMPTSTISPIHLHHAARIRLGAGGNGSGGNGGTDTDEENSRNFNMKDCEE</sequence>
<evidence type="ECO:0000256" key="13">
    <source>
        <dbReference type="SAM" id="MobiDB-lite"/>
    </source>
</evidence>
<evidence type="ECO:0000256" key="8">
    <source>
        <dbReference type="ARBA" id="ARBA00023015"/>
    </source>
</evidence>
<evidence type="ECO:0000256" key="11">
    <source>
        <dbReference type="ARBA" id="ARBA00048017"/>
    </source>
</evidence>
<feature type="region of interest" description="Disordered" evidence="13">
    <location>
        <begin position="45"/>
        <end position="78"/>
    </location>
</feature>
<keyword evidence="3" id="KW-0808">Transferase</keyword>
<name>A0ABP1RQD8_9HEXA</name>
<evidence type="ECO:0000313" key="15">
    <source>
        <dbReference type="EMBL" id="CAL8133055.1"/>
    </source>
</evidence>
<dbReference type="Proteomes" id="UP001642540">
    <property type="component" value="Unassembled WGS sequence"/>
</dbReference>
<keyword evidence="7" id="KW-0156">Chromatin regulator</keyword>
<organism evidence="15 16">
    <name type="scientific">Orchesella dallaii</name>
    <dbReference type="NCBI Taxonomy" id="48710"/>
    <lineage>
        <taxon>Eukaryota</taxon>
        <taxon>Metazoa</taxon>
        <taxon>Ecdysozoa</taxon>
        <taxon>Arthropoda</taxon>
        <taxon>Hexapoda</taxon>
        <taxon>Collembola</taxon>
        <taxon>Entomobryomorpha</taxon>
        <taxon>Entomobryoidea</taxon>
        <taxon>Orchesellidae</taxon>
        <taxon>Orchesellinae</taxon>
        <taxon>Orchesella</taxon>
    </lineage>
</organism>
<keyword evidence="8" id="KW-0805">Transcription regulation</keyword>
<accession>A0ABP1RQD8</accession>
<feature type="zinc finger region" description="TAZ-type" evidence="12">
    <location>
        <begin position="82"/>
        <end position="172"/>
    </location>
</feature>
<dbReference type="SUPFAM" id="SSF57933">
    <property type="entry name" value="TAZ domain"/>
    <property type="match status" value="1"/>
</dbReference>
<evidence type="ECO:0000256" key="1">
    <source>
        <dbReference type="ARBA" id="ARBA00004123"/>
    </source>
</evidence>
<gene>
    <name evidence="15" type="ORF">ODALV1_LOCUS24886</name>
</gene>
<dbReference type="PANTHER" id="PTHR13808:SF1">
    <property type="entry name" value="HISTONE ACETYLTRANSFERASE"/>
    <property type="match status" value="1"/>
</dbReference>
<reference evidence="15 16" key="1">
    <citation type="submission" date="2024-08" db="EMBL/GenBank/DDBJ databases">
        <authorList>
            <person name="Cucini C."/>
            <person name="Frati F."/>
        </authorList>
    </citation>
    <scope>NUCLEOTIDE SEQUENCE [LARGE SCALE GENOMIC DNA]</scope>
</reference>
<comment type="subcellular location">
    <subcellularLocation>
        <location evidence="1">Nucleus</location>
    </subcellularLocation>
</comment>